<evidence type="ECO:0000256" key="1">
    <source>
        <dbReference type="SAM" id="MobiDB-lite"/>
    </source>
</evidence>
<evidence type="ECO:0000256" key="2">
    <source>
        <dbReference type="SAM" id="Phobius"/>
    </source>
</evidence>
<reference evidence="3" key="1">
    <citation type="submission" date="2015-06" db="UniProtKB">
        <authorList>
            <consortium name="EnsemblPlants"/>
        </authorList>
    </citation>
    <scope>IDENTIFICATION</scope>
</reference>
<dbReference type="PANTHER" id="PTHR33782">
    <property type="entry name" value="OS01G0121600 PROTEIN"/>
    <property type="match status" value="1"/>
</dbReference>
<keyword evidence="2" id="KW-0472">Membrane</keyword>
<dbReference type="AlphaFoldDB" id="R7WCS9"/>
<feature type="transmembrane region" description="Helical" evidence="2">
    <location>
        <begin position="158"/>
        <end position="177"/>
    </location>
</feature>
<dbReference type="PANTHER" id="PTHR33782:SF3">
    <property type="entry name" value="OS05G0516700 PROTEIN"/>
    <property type="match status" value="1"/>
</dbReference>
<keyword evidence="2" id="KW-1133">Transmembrane helix</keyword>
<feature type="region of interest" description="Disordered" evidence="1">
    <location>
        <begin position="60"/>
        <end position="81"/>
    </location>
</feature>
<accession>R7WCS9</accession>
<name>R7WCS9_AEGTA</name>
<organism evidence="3">
    <name type="scientific">Aegilops tauschii</name>
    <name type="common">Tausch's goatgrass</name>
    <name type="synonym">Aegilops squarrosa</name>
    <dbReference type="NCBI Taxonomy" id="37682"/>
    <lineage>
        <taxon>Eukaryota</taxon>
        <taxon>Viridiplantae</taxon>
        <taxon>Streptophyta</taxon>
        <taxon>Embryophyta</taxon>
        <taxon>Tracheophyta</taxon>
        <taxon>Spermatophyta</taxon>
        <taxon>Magnoliopsida</taxon>
        <taxon>Liliopsida</taxon>
        <taxon>Poales</taxon>
        <taxon>Poaceae</taxon>
        <taxon>BOP clade</taxon>
        <taxon>Pooideae</taxon>
        <taxon>Triticodae</taxon>
        <taxon>Triticeae</taxon>
        <taxon>Triticinae</taxon>
        <taxon>Aegilops</taxon>
    </lineage>
</organism>
<keyword evidence="2" id="KW-0812">Transmembrane</keyword>
<dbReference type="EnsemblPlants" id="EMT20562">
    <property type="protein sequence ID" value="EMT20562"/>
    <property type="gene ID" value="F775_12183"/>
</dbReference>
<protein>
    <submittedName>
        <fullName evidence="3">Uncharacterized protein</fullName>
    </submittedName>
</protein>
<sequence length="197" mass="20927">MAPVAAGRAHGAWSSAPRALSDRRGLLSSSHDVAATATVRFGARRAGGSRVILCLASGGGRPRDDDGEFEPADSPLDSDGRKVDEGMATLWRRIREVEAASADEEDEEDPEYEGGVDVFAPPAEWTELERRHYVLYVAALREALGALFALLARERPAFGAAVVALVLLSVPASVLHVSAELIRAVYSILAAVHNGTI</sequence>
<evidence type="ECO:0000313" key="3">
    <source>
        <dbReference type="EnsemblPlants" id="EMT20562"/>
    </source>
</evidence>
<proteinExistence type="predicted"/>